<evidence type="ECO:0000256" key="2">
    <source>
        <dbReference type="ARBA" id="ARBA00022598"/>
    </source>
</evidence>
<protein>
    <submittedName>
        <fullName evidence="5">D-alanine--D-alanine ligase B</fullName>
        <ecNumber evidence="5">6.3.2.4</ecNumber>
    </submittedName>
</protein>
<dbReference type="InterPro" id="IPR011761">
    <property type="entry name" value="ATP-grasp"/>
</dbReference>
<dbReference type="Pfam" id="PF07478">
    <property type="entry name" value="Dala_Dala_lig_C"/>
    <property type="match status" value="1"/>
</dbReference>
<keyword evidence="6" id="KW-1185">Reference proteome</keyword>
<dbReference type="EC" id="6.3.2.4" evidence="5"/>
<dbReference type="InterPro" id="IPR011095">
    <property type="entry name" value="Dala_Dala_lig_C"/>
</dbReference>
<dbReference type="InterPro" id="IPR013815">
    <property type="entry name" value="ATP_grasp_subdomain_1"/>
</dbReference>
<comment type="similarity">
    <text evidence="1">Belongs to the D-alanine--D-alanine ligase family.</text>
</comment>
<dbReference type="GO" id="GO:0008716">
    <property type="term" value="F:D-alanine-D-alanine ligase activity"/>
    <property type="evidence" value="ECO:0007669"/>
    <property type="project" value="UniProtKB-EC"/>
</dbReference>
<gene>
    <name evidence="5" type="primary">ddlB_2</name>
    <name evidence="5" type="ORF">MOHU_09100</name>
</gene>
<keyword evidence="2 5" id="KW-0436">Ligase</keyword>
<dbReference type="Gene3D" id="3.30.470.20">
    <property type="entry name" value="ATP-grasp fold, B domain"/>
    <property type="match status" value="1"/>
</dbReference>
<comment type="caution">
    <text evidence="5">The sequence shown here is derived from an EMBL/GenBank/DDBJ whole genome shotgun (WGS) entry which is preliminary data.</text>
</comment>
<sequence length="363" mass="40189">MLRILFLFNAVPAQERRGPYSDCLSWETVINIYRALLEGGSDVYPVNVRSRRQLEKSLSRLPAPHLAFVLAEGFLDEPHTLYDGSGAAQVRFLLQKYGIPASHSPAETMEICRHKNLTYQVLQRHGLPVPPYKVIDPGRGLLRQQMERAVAELGFPLFVKPNGGGNSIGISDASVVFDFARLECQVKTLLEILGKLPVLVERYLPGQEFTVGLIGRSPCYILPPIAFLSRKIRTSAIKGKQDVTEHIFPEDIRYQLLSDLAIKVLAATGARDALRIDLRSDSEGGFYIIDVNGTPSLSPAASLTAMAMAAGLRYSQFINFILYQSLLEYGLVPGVKLQDLVAPALGLLHPYLRETQPLQEFSA</sequence>
<evidence type="ECO:0000259" key="4">
    <source>
        <dbReference type="PROSITE" id="PS50975"/>
    </source>
</evidence>
<dbReference type="AlphaFoldDB" id="A0A2T0AUP0"/>
<keyword evidence="3" id="KW-0067">ATP-binding</keyword>
<dbReference type="SUPFAM" id="SSF56059">
    <property type="entry name" value="Glutathione synthetase ATP-binding domain-like"/>
    <property type="match status" value="1"/>
</dbReference>
<evidence type="ECO:0000256" key="3">
    <source>
        <dbReference type="PROSITE-ProRule" id="PRU00409"/>
    </source>
</evidence>
<evidence type="ECO:0000313" key="6">
    <source>
        <dbReference type="Proteomes" id="UP000238415"/>
    </source>
</evidence>
<reference evidence="5 6" key="1">
    <citation type="submission" date="2018-03" db="EMBL/GenBank/DDBJ databases">
        <title>Genome sequence of Moorella humiferrea DSM 23265.</title>
        <authorList>
            <person name="Poehlein A."/>
            <person name="Daniel R."/>
        </authorList>
    </citation>
    <scope>NUCLEOTIDE SEQUENCE [LARGE SCALE GENOMIC DNA]</scope>
    <source>
        <strain evidence="5 6">DSM 23265</strain>
    </source>
</reference>
<dbReference type="PROSITE" id="PS50975">
    <property type="entry name" value="ATP_GRASP"/>
    <property type="match status" value="1"/>
</dbReference>
<keyword evidence="3" id="KW-0547">Nucleotide-binding</keyword>
<dbReference type="Gene3D" id="3.30.1490.20">
    <property type="entry name" value="ATP-grasp fold, A domain"/>
    <property type="match status" value="1"/>
</dbReference>
<dbReference type="PANTHER" id="PTHR23132:SF23">
    <property type="entry name" value="D-ALANINE--D-ALANINE LIGASE B"/>
    <property type="match status" value="1"/>
</dbReference>
<evidence type="ECO:0000313" key="5">
    <source>
        <dbReference type="EMBL" id="PRR74211.1"/>
    </source>
</evidence>
<proteinExistence type="inferred from homology"/>
<feature type="domain" description="ATP-grasp" evidence="4">
    <location>
        <begin position="119"/>
        <end position="323"/>
    </location>
</feature>
<organism evidence="5 6">
    <name type="scientific">Neomoorella humiferrea</name>
    <dbReference type="NCBI Taxonomy" id="676965"/>
    <lineage>
        <taxon>Bacteria</taxon>
        <taxon>Bacillati</taxon>
        <taxon>Bacillota</taxon>
        <taxon>Clostridia</taxon>
        <taxon>Neomoorellales</taxon>
        <taxon>Neomoorellaceae</taxon>
        <taxon>Neomoorella</taxon>
    </lineage>
</organism>
<dbReference type="GO" id="GO:0005524">
    <property type="term" value="F:ATP binding"/>
    <property type="evidence" value="ECO:0007669"/>
    <property type="project" value="UniProtKB-UniRule"/>
</dbReference>
<dbReference type="GO" id="GO:0046872">
    <property type="term" value="F:metal ion binding"/>
    <property type="evidence" value="ECO:0007669"/>
    <property type="project" value="InterPro"/>
</dbReference>
<dbReference type="OrthoDB" id="9813261at2"/>
<dbReference type="Proteomes" id="UP000238415">
    <property type="component" value="Unassembled WGS sequence"/>
</dbReference>
<name>A0A2T0AUP0_9FIRM</name>
<dbReference type="RefSeq" id="WP_106004914.1">
    <property type="nucleotide sequence ID" value="NZ_CP136419.1"/>
</dbReference>
<accession>A0A2T0AUP0</accession>
<dbReference type="PANTHER" id="PTHR23132">
    <property type="entry name" value="D-ALANINE--D-ALANINE LIGASE"/>
    <property type="match status" value="1"/>
</dbReference>
<evidence type="ECO:0000256" key="1">
    <source>
        <dbReference type="ARBA" id="ARBA00010871"/>
    </source>
</evidence>
<dbReference type="EMBL" id="PVXM01000012">
    <property type="protein sequence ID" value="PRR74211.1"/>
    <property type="molecule type" value="Genomic_DNA"/>
</dbReference>